<dbReference type="RefSeq" id="WP_152124053.1">
    <property type="nucleotide sequence ID" value="NZ_WELI01000003.1"/>
</dbReference>
<evidence type="ECO:0000313" key="3">
    <source>
        <dbReference type="Proteomes" id="UP000488299"/>
    </source>
</evidence>
<dbReference type="Proteomes" id="UP000488299">
    <property type="component" value="Unassembled WGS sequence"/>
</dbReference>
<feature type="chain" id="PRO_5029777986" description="Outer membrane beta-barrel protein" evidence="1">
    <location>
        <begin position="19"/>
        <end position="257"/>
    </location>
</feature>
<reference evidence="2 3" key="1">
    <citation type="submission" date="2019-10" db="EMBL/GenBank/DDBJ databases">
        <title>Rudanella paleaurantiibacter sp. nov., isolated from sludge.</title>
        <authorList>
            <person name="Xu S.Q."/>
        </authorList>
    </citation>
    <scope>NUCLEOTIDE SEQUENCE [LARGE SCALE GENOMIC DNA]</scope>
    <source>
        <strain evidence="2 3">HX-22-17</strain>
    </source>
</reference>
<evidence type="ECO:0000313" key="2">
    <source>
        <dbReference type="EMBL" id="KAB7731067.1"/>
    </source>
</evidence>
<accession>A0A7J5U0A1</accession>
<comment type="caution">
    <text evidence="2">The sequence shown here is derived from an EMBL/GenBank/DDBJ whole genome shotgun (WGS) entry which is preliminary data.</text>
</comment>
<keyword evidence="3" id="KW-1185">Reference proteome</keyword>
<evidence type="ECO:0000256" key="1">
    <source>
        <dbReference type="SAM" id="SignalP"/>
    </source>
</evidence>
<feature type="signal peptide" evidence="1">
    <location>
        <begin position="1"/>
        <end position="18"/>
    </location>
</feature>
<proteinExistence type="predicted"/>
<name>A0A7J5U0A1_9BACT</name>
<dbReference type="EMBL" id="WELI01000003">
    <property type="protein sequence ID" value="KAB7731067.1"/>
    <property type="molecule type" value="Genomic_DNA"/>
</dbReference>
<sequence>MKKIMLALCALLSIQAYAQGPVSTRIRSGLDVGFAFKKDNYAPSLTYFQLMNIGRNKVISVGWTSRLAKFYGDNLNLYTAPASLTRGKTGFEALGAPLTPATIDTARFDFITNTSLNFGIRVQVQLGPVELGGSADLFGLTFGKTRVGRMIASAGAYKVESSRAGVDSLVYFTGDNRLQSFKPTRGSVRLLGDNDIGNLAAELYARVRVGQRLSIKGGYQWQTAEMSLRDIRPIDGNRRFRHRTGMPFVAVTFPFFN</sequence>
<protein>
    <recommendedName>
        <fullName evidence="4">Outer membrane beta-barrel protein</fullName>
    </recommendedName>
</protein>
<organism evidence="2 3">
    <name type="scientific">Rudanella paleaurantiibacter</name>
    <dbReference type="NCBI Taxonomy" id="2614655"/>
    <lineage>
        <taxon>Bacteria</taxon>
        <taxon>Pseudomonadati</taxon>
        <taxon>Bacteroidota</taxon>
        <taxon>Cytophagia</taxon>
        <taxon>Cytophagales</taxon>
        <taxon>Cytophagaceae</taxon>
        <taxon>Rudanella</taxon>
    </lineage>
</organism>
<dbReference type="AlphaFoldDB" id="A0A7J5U0A1"/>
<gene>
    <name evidence="2" type="ORF">F5984_09625</name>
</gene>
<keyword evidence="1" id="KW-0732">Signal</keyword>
<evidence type="ECO:0008006" key="4">
    <source>
        <dbReference type="Google" id="ProtNLM"/>
    </source>
</evidence>